<protein>
    <submittedName>
        <fullName evidence="1">Uncharacterized protein</fullName>
    </submittedName>
</protein>
<name>A0A3G3ILH2_9GAMM</name>
<gene>
    <name evidence="1" type="ORF">MS2017_0997</name>
</gene>
<proteinExistence type="predicted"/>
<reference evidence="1 2" key="1">
    <citation type="submission" date="2017-11" db="EMBL/GenBank/DDBJ databases">
        <title>Genome sequence of the bacterial symbiont EPR9N from a vent mussel Bathymodiolus thermophilus.</title>
        <authorList>
            <person name="Won Y.-J."/>
        </authorList>
    </citation>
    <scope>NUCLEOTIDE SEQUENCE [LARGE SCALE GENOMIC DNA]</scope>
    <source>
        <strain evidence="1 2">EPR9N</strain>
    </source>
</reference>
<evidence type="ECO:0000313" key="2">
    <source>
        <dbReference type="Proteomes" id="UP000278334"/>
    </source>
</evidence>
<dbReference type="AlphaFoldDB" id="A0A3G3ILH2"/>
<dbReference type="RefSeq" id="WP_122951469.1">
    <property type="nucleotide sequence ID" value="NZ_CP024634.1"/>
</dbReference>
<dbReference type="Proteomes" id="UP000278334">
    <property type="component" value="Chromosome"/>
</dbReference>
<evidence type="ECO:0000313" key="1">
    <source>
        <dbReference type="EMBL" id="AYQ56710.1"/>
    </source>
</evidence>
<dbReference type="EMBL" id="CP024634">
    <property type="protein sequence ID" value="AYQ56710.1"/>
    <property type="molecule type" value="Genomic_DNA"/>
</dbReference>
<accession>A0A3G3ILH2</accession>
<dbReference type="KEGG" id="bthg:MS2017_0997"/>
<organism evidence="1 2">
    <name type="scientific">Bathymodiolus thermophilus thioautotrophic gill symbiont</name>
    <dbReference type="NCBI Taxonomy" id="2360"/>
    <lineage>
        <taxon>Bacteria</taxon>
        <taxon>Pseudomonadati</taxon>
        <taxon>Pseudomonadota</taxon>
        <taxon>Gammaproteobacteria</taxon>
        <taxon>sulfur-oxidizing symbionts</taxon>
    </lineage>
</organism>
<sequence length="140" mass="16250">MDYLAQFQGRFIGIMQWDDCRALFDKLSSNPNDWYVYDTSKVAPKTVTNTNDFLDTINNIKKIIKSEHQERYCGIVYTNDLDNPDFVKIFHPNNLGKSCGSSENPPIPQWLLSKIKPVEVMEKFNSPSKKKGFISKYFKL</sequence>